<keyword evidence="2" id="KW-0689">Ribosomal protein</keyword>
<evidence type="ECO:0000256" key="3">
    <source>
        <dbReference type="ARBA" id="ARBA00023274"/>
    </source>
</evidence>
<dbReference type="SUPFAM" id="SSF50249">
    <property type="entry name" value="Nucleic acid-binding proteins"/>
    <property type="match status" value="1"/>
</dbReference>
<evidence type="ECO:0000256" key="1">
    <source>
        <dbReference type="ARBA" id="ARBA00010254"/>
    </source>
</evidence>
<dbReference type="Gene3D" id="2.40.50.140">
    <property type="entry name" value="Nucleic acid-binding proteins"/>
    <property type="match status" value="1"/>
</dbReference>
<dbReference type="InterPro" id="IPR000266">
    <property type="entry name" value="Ribosomal_uS17"/>
</dbReference>
<organism evidence="5 6">
    <name type="scientific">Ascodesmis nigricans</name>
    <dbReference type="NCBI Taxonomy" id="341454"/>
    <lineage>
        <taxon>Eukaryota</taxon>
        <taxon>Fungi</taxon>
        <taxon>Dikarya</taxon>
        <taxon>Ascomycota</taxon>
        <taxon>Pezizomycotina</taxon>
        <taxon>Pezizomycetes</taxon>
        <taxon>Pezizales</taxon>
        <taxon>Ascodesmidaceae</taxon>
        <taxon>Ascodesmis</taxon>
    </lineage>
</organism>
<keyword evidence="3" id="KW-0687">Ribonucleoprotein</keyword>
<dbReference type="GO" id="GO:0006412">
    <property type="term" value="P:translation"/>
    <property type="evidence" value="ECO:0007669"/>
    <property type="project" value="InterPro"/>
</dbReference>
<dbReference type="GO" id="GO:0005840">
    <property type="term" value="C:ribosome"/>
    <property type="evidence" value="ECO:0007669"/>
    <property type="project" value="UniProtKB-KW"/>
</dbReference>
<feature type="compositionally biased region" description="Basic and acidic residues" evidence="4">
    <location>
        <begin position="146"/>
        <end position="156"/>
    </location>
</feature>
<dbReference type="AlphaFoldDB" id="A0A4V3SJR4"/>
<feature type="compositionally biased region" description="Basic residues" evidence="4">
    <location>
        <begin position="157"/>
        <end position="166"/>
    </location>
</feature>
<proteinExistence type="inferred from homology"/>
<dbReference type="EMBL" id="ML220112">
    <property type="protein sequence ID" value="TGZ85005.1"/>
    <property type="molecule type" value="Genomic_DNA"/>
</dbReference>
<name>A0A4V3SJR4_9PEZI</name>
<dbReference type="Pfam" id="PF00366">
    <property type="entry name" value="Ribosomal_S17"/>
    <property type="match status" value="1"/>
</dbReference>
<evidence type="ECO:0000256" key="4">
    <source>
        <dbReference type="SAM" id="MobiDB-lite"/>
    </source>
</evidence>
<dbReference type="OrthoDB" id="274752at2759"/>
<keyword evidence="6" id="KW-1185">Reference proteome</keyword>
<dbReference type="GO" id="GO:1990904">
    <property type="term" value="C:ribonucleoprotein complex"/>
    <property type="evidence" value="ECO:0007669"/>
    <property type="project" value="UniProtKB-KW"/>
</dbReference>
<dbReference type="InterPro" id="IPR012340">
    <property type="entry name" value="NA-bd_OB-fold"/>
</dbReference>
<dbReference type="InParanoid" id="A0A4V3SJR4"/>
<sequence length="182" mass="20976">MPHPPQTALSHFVGVVVAAHRCAQTVKVRIMRRTWDSHIRKDYFIPEHHLADDYHAACVPGDVVRVVLGGVRTSRRKRHVVDEIVSPMRTGEERKKPEGIEAWLKRRGRWDYVENKMMGGAGREWKDIKKLAATHEKNPQELQAEIQKKEATDVQKGKKQKKKRRYLFWPISGKPSEATVSA</sequence>
<dbReference type="Proteomes" id="UP000298138">
    <property type="component" value="Unassembled WGS sequence"/>
</dbReference>
<gene>
    <name evidence="5" type="ORF">EX30DRAFT_392396</name>
</gene>
<evidence type="ECO:0000313" key="6">
    <source>
        <dbReference type="Proteomes" id="UP000298138"/>
    </source>
</evidence>
<reference evidence="5 6" key="1">
    <citation type="submission" date="2019-04" db="EMBL/GenBank/DDBJ databases">
        <title>Comparative genomics and transcriptomics to analyze fruiting body development in filamentous ascomycetes.</title>
        <authorList>
            <consortium name="DOE Joint Genome Institute"/>
            <person name="Lutkenhaus R."/>
            <person name="Traeger S."/>
            <person name="Breuer J."/>
            <person name="Kuo A."/>
            <person name="Lipzen A."/>
            <person name="Pangilinan J."/>
            <person name="Dilworth D."/>
            <person name="Sandor L."/>
            <person name="Poggeler S."/>
            <person name="Barry K."/>
            <person name="Grigoriev I.V."/>
            <person name="Nowrousian M."/>
        </authorList>
    </citation>
    <scope>NUCLEOTIDE SEQUENCE [LARGE SCALE GENOMIC DNA]</scope>
    <source>
        <strain evidence="5 6">CBS 389.68</strain>
    </source>
</reference>
<dbReference type="GO" id="GO:0003735">
    <property type="term" value="F:structural constituent of ribosome"/>
    <property type="evidence" value="ECO:0007669"/>
    <property type="project" value="InterPro"/>
</dbReference>
<feature type="region of interest" description="Disordered" evidence="4">
    <location>
        <begin position="138"/>
        <end position="167"/>
    </location>
</feature>
<protein>
    <recommendedName>
        <fullName evidence="7">Nucleic acid-binding protein</fullName>
    </recommendedName>
</protein>
<evidence type="ECO:0000313" key="5">
    <source>
        <dbReference type="EMBL" id="TGZ85005.1"/>
    </source>
</evidence>
<comment type="similarity">
    <text evidence="1">Belongs to the universal ribosomal protein uS17 family.</text>
</comment>
<accession>A0A4V3SJR4</accession>
<dbReference type="STRING" id="341454.A0A4V3SJR4"/>
<evidence type="ECO:0000256" key="2">
    <source>
        <dbReference type="ARBA" id="ARBA00022980"/>
    </source>
</evidence>
<evidence type="ECO:0008006" key="7">
    <source>
        <dbReference type="Google" id="ProtNLM"/>
    </source>
</evidence>